<dbReference type="InterPro" id="IPR012337">
    <property type="entry name" value="RNaseH-like_sf"/>
</dbReference>
<keyword evidence="3" id="KW-1185">Reference proteome</keyword>
<sequence>MCLFRSQLTLSVKHEKALRDISLFIASVYVIPWLNCSAAVKASKQDLCFLKSLKSHERIDETVSGAALKKFIQHLWYLSEEMSVLSLFEEVVDVQVKLKIVANIDLVFFNTTSIINFEDLVIDYDEMACAQENDEMLRFLLWCDTGLKLKPMNLGTKVINSDLSAGDIRPYVPENVRISIFQALHGLSHPVSRTTLDLIRKRYVWKHMNKDIELWCKSCIQCQRSKVNRHTKSALGEYELSKARFSQVHLDIVGPLPPSKDFVYVLTCLDRFSRLPEAFPMPRFLRIQKTRAVAYNPKCNDAVERFHRSLKSAIKCHATERRTEVLPSVVLGIRNSLKEDIGATPAEMVYGCPLWLPGEFFTNASGKDFSPRLDFLQNLSLNSLIFFLTSLSKHSASRYTFVNKDLFDSSHIFLRVDGVRSLYNNHIKAHLKCKQAYILAQESSLPSSQIQFPVPETMTRIRSGRRVRFVTPYQAYVTSFRLEKKYMWRQLLLEPNYQPINLNPVVYGSFLSCCYADTPSGPLCNQTAQIHYCICTGTVEFYTTANFIWHAVM</sequence>
<name>A0A4Y2E3M9_ARAVE</name>
<evidence type="ECO:0000313" key="2">
    <source>
        <dbReference type="EMBL" id="GBM23783.1"/>
    </source>
</evidence>
<evidence type="ECO:0000313" key="3">
    <source>
        <dbReference type="Proteomes" id="UP000499080"/>
    </source>
</evidence>
<gene>
    <name evidence="2" type="ORF">AVEN_271140_1</name>
</gene>
<dbReference type="GO" id="GO:0003676">
    <property type="term" value="F:nucleic acid binding"/>
    <property type="evidence" value="ECO:0007669"/>
    <property type="project" value="InterPro"/>
</dbReference>
<dbReference type="Pfam" id="PF17921">
    <property type="entry name" value="Integrase_H2C2"/>
    <property type="match status" value="1"/>
</dbReference>
<dbReference type="PANTHER" id="PTHR38681:SF1">
    <property type="entry name" value="RETROVIRUS-RELATED POL POLYPROTEIN FROM TRANSPOSON 412-LIKE PROTEIN"/>
    <property type="match status" value="1"/>
</dbReference>
<accession>A0A4Y2E3M9</accession>
<dbReference type="Gene3D" id="1.10.340.70">
    <property type="match status" value="1"/>
</dbReference>
<comment type="caution">
    <text evidence="2">The sequence shown here is derived from an EMBL/GenBank/DDBJ whole genome shotgun (WGS) entry which is preliminary data.</text>
</comment>
<dbReference type="OrthoDB" id="422540at2759"/>
<dbReference type="PANTHER" id="PTHR38681">
    <property type="entry name" value="RETROVIRUS-RELATED POL POLYPROTEIN FROM TRANSPOSON 412-LIKE PROTEIN-RELATED"/>
    <property type="match status" value="1"/>
</dbReference>
<protein>
    <recommendedName>
        <fullName evidence="1">Integrase zinc-binding domain-containing protein</fullName>
    </recommendedName>
</protein>
<evidence type="ECO:0000259" key="1">
    <source>
        <dbReference type="Pfam" id="PF17921"/>
    </source>
</evidence>
<proteinExistence type="predicted"/>
<dbReference type="EMBL" id="BGPR01000503">
    <property type="protein sequence ID" value="GBM23783.1"/>
    <property type="molecule type" value="Genomic_DNA"/>
</dbReference>
<organism evidence="2 3">
    <name type="scientific">Araneus ventricosus</name>
    <name type="common">Orbweaver spider</name>
    <name type="synonym">Epeira ventricosa</name>
    <dbReference type="NCBI Taxonomy" id="182803"/>
    <lineage>
        <taxon>Eukaryota</taxon>
        <taxon>Metazoa</taxon>
        <taxon>Ecdysozoa</taxon>
        <taxon>Arthropoda</taxon>
        <taxon>Chelicerata</taxon>
        <taxon>Arachnida</taxon>
        <taxon>Araneae</taxon>
        <taxon>Araneomorphae</taxon>
        <taxon>Entelegynae</taxon>
        <taxon>Araneoidea</taxon>
        <taxon>Araneidae</taxon>
        <taxon>Araneus</taxon>
    </lineage>
</organism>
<dbReference type="AlphaFoldDB" id="A0A4Y2E3M9"/>
<dbReference type="InterPro" id="IPR036397">
    <property type="entry name" value="RNaseH_sf"/>
</dbReference>
<dbReference type="Proteomes" id="UP000499080">
    <property type="component" value="Unassembled WGS sequence"/>
</dbReference>
<dbReference type="Gene3D" id="3.30.420.10">
    <property type="entry name" value="Ribonuclease H-like superfamily/Ribonuclease H"/>
    <property type="match status" value="2"/>
</dbReference>
<dbReference type="SUPFAM" id="SSF53098">
    <property type="entry name" value="Ribonuclease H-like"/>
    <property type="match status" value="1"/>
</dbReference>
<reference evidence="2 3" key="1">
    <citation type="journal article" date="2019" name="Sci. Rep.">
        <title>Orb-weaving spider Araneus ventricosus genome elucidates the spidroin gene catalogue.</title>
        <authorList>
            <person name="Kono N."/>
            <person name="Nakamura H."/>
            <person name="Ohtoshi R."/>
            <person name="Moran D.A.P."/>
            <person name="Shinohara A."/>
            <person name="Yoshida Y."/>
            <person name="Fujiwara M."/>
            <person name="Mori M."/>
            <person name="Tomita M."/>
            <person name="Arakawa K."/>
        </authorList>
    </citation>
    <scope>NUCLEOTIDE SEQUENCE [LARGE SCALE GENOMIC DNA]</scope>
</reference>
<feature type="domain" description="Integrase zinc-binding" evidence="1">
    <location>
        <begin position="172"/>
        <end position="227"/>
    </location>
</feature>
<dbReference type="InterPro" id="IPR041588">
    <property type="entry name" value="Integrase_H2C2"/>
</dbReference>